<dbReference type="STRING" id="207949.RED65_13732"/>
<keyword evidence="2" id="KW-0285">Flavoprotein</keyword>
<evidence type="ECO:0000313" key="7">
    <source>
        <dbReference type="EMBL" id="EAT12749.1"/>
    </source>
</evidence>
<proteinExistence type="inferred from homology"/>
<dbReference type="GO" id="GO:0047545">
    <property type="term" value="F:(S)-2-hydroxyglutarate dehydrogenase activity"/>
    <property type="evidence" value="ECO:0007669"/>
    <property type="project" value="TreeGrafter"/>
</dbReference>
<comment type="caution">
    <text evidence="7">The sequence shown here is derived from an EMBL/GenBank/DDBJ whole genome shotgun (WGS) entry which is preliminary data.</text>
</comment>
<dbReference type="HOGENOM" id="CLU_024775_1_1_6"/>
<keyword evidence="4" id="KW-0560">Oxidoreductase</keyword>
<evidence type="ECO:0000256" key="4">
    <source>
        <dbReference type="ARBA" id="ARBA00023002"/>
    </source>
</evidence>
<comment type="similarity">
    <text evidence="5">Belongs to the L2HGDH family.</text>
</comment>
<keyword evidence="3" id="KW-0274">FAD</keyword>
<organism evidence="7 8">
    <name type="scientific">Bermanella marisrubri</name>
    <dbReference type="NCBI Taxonomy" id="207949"/>
    <lineage>
        <taxon>Bacteria</taxon>
        <taxon>Pseudomonadati</taxon>
        <taxon>Pseudomonadota</taxon>
        <taxon>Gammaproteobacteria</taxon>
        <taxon>Oceanospirillales</taxon>
        <taxon>Oceanospirillaceae</taxon>
        <taxon>Bermanella</taxon>
    </lineage>
</organism>
<dbReference type="InterPro" id="IPR006076">
    <property type="entry name" value="FAD-dep_OxRdtase"/>
</dbReference>
<dbReference type="Proteomes" id="UP000004263">
    <property type="component" value="Unassembled WGS sequence"/>
</dbReference>
<evidence type="ECO:0000259" key="6">
    <source>
        <dbReference type="Pfam" id="PF01266"/>
    </source>
</evidence>
<dbReference type="Pfam" id="PF01266">
    <property type="entry name" value="DAO"/>
    <property type="match status" value="1"/>
</dbReference>
<evidence type="ECO:0000313" key="8">
    <source>
        <dbReference type="Proteomes" id="UP000004263"/>
    </source>
</evidence>
<dbReference type="InterPro" id="IPR036188">
    <property type="entry name" value="FAD/NAD-bd_sf"/>
</dbReference>
<keyword evidence="8" id="KW-1185">Reference proteome</keyword>
<comment type="cofactor">
    <cofactor evidence="1">
        <name>FAD</name>
        <dbReference type="ChEBI" id="CHEBI:57692"/>
    </cofactor>
</comment>
<name>Q1N342_9GAMM</name>
<dbReference type="EMBL" id="AAQH01000005">
    <property type="protein sequence ID" value="EAT12749.1"/>
    <property type="molecule type" value="Genomic_DNA"/>
</dbReference>
<dbReference type="Gene3D" id="3.30.9.10">
    <property type="entry name" value="D-Amino Acid Oxidase, subunit A, domain 2"/>
    <property type="match status" value="1"/>
</dbReference>
<accession>Q1N342</accession>
<dbReference type="PANTHER" id="PTHR43104">
    <property type="entry name" value="L-2-HYDROXYGLUTARATE DEHYDROGENASE, MITOCHONDRIAL"/>
    <property type="match status" value="1"/>
</dbReference>
<dbReference type="PANTHER" id="PTHR43104:SF4">
    <property type="entry name" value="L-2-HYDROXYGLUTARATE DEHYDROGENASE, MITOCHONDRIAL"/>
    <property type="match status" value="1"/>
</dbReference>
<evidence type="ECO:0000256" key="1">
    <source>
        <dbReference type="ARBA" id="ARBA00001974"/>
    </source>
</evidence>
<dbReference type="AlphaFoldDB" id="Q1N342"/>
<reference evidence="7 8" key="1">
    <citation type="submission" date="2006-03" db="EMBL/GenBank/DDBJ databases">
        <authorList>
            <person name="Pinhassi J."/>
            <person name="Pedros-Alio C."/>
            <person name="Ferriera S."/>
            <person name="Johnson J."/>
            <person name="Kravitz S."/>
            <person name="Halpern A."/>
            <person name="Remington K."/>
            <person name="Beeson K."/>
            <person name="Tran B."/>
            <person name="Rogers Y.-H."/>
            <person name="Friedman R."/>
            <person name="Venter J.C."/>
        </authorList>
    </citation>
    <scope>NUCLEOTIDE SEQUENCE [LARGE SCALE GENOMIC DNA]</scope>
    <source>
        <strain evidence="7 8">RED65</strain>
    </source>
</reference>
<sequence length="372" mass="41054">MDKVEAIVVGAGAVGLAIARAISSTLNDVVIIDQHSQFGSETSSRNSEVIHAGIYYPNNTLKAETCVRGKHLLYDYCQQFNIPHRAIGKLIIAFNPAEVQQLETLHQQALQNGVTDLQWLDAKQLKKYEPDLNGHAALFSPSTGILDSHTYMQTLLTHAQQRGTMFIGQTRFLHASFQVNHWVVKFQNPDGSIGEIASQWLINSAGLGAQACAQQIDGITPSLIPPLYLCRGHYFTYSGRNPFKHLIYPVPEKNQTGLGIHSTQDLAGQLRFGPDSQYIEDLDYEVNSALKADFIDAIKRYWPKLDEDKLHAGYSGIRPKLQAPGDSSKDFIIQSSREHGLPNLVQLFGIESPGLTASLALAERVHALIASK</sequence>
<feature type="domain" description="FAD dependent oxidoreductase" evidence="6">
    <location>
        <begin position="6"/>
        <end position="365"/>
    </location>
</feature>
<evidence type="ECO:0000256" key="5">
    <source>
        <dbReference type="ARBA" id="ARBA00037941"/>
    </source>
</evidence>
<evidence type="ECO:0000256" key="3">
    <source>
        <dbReference type="ARBA" id="ARBA00022827"/>
    </source>
</evidence>
<gene>
    <name evidence="7" type="ORF">RED65_13732</name>
</gene>
<dbReference type="SUPFAM" id="SSF51905">
    <property type="entry name" value="FAD/NAD(P)-binding domain"/>
    <property type="match status" value="1"/>
</dbReference>
<protein>
    <recommendedName>
        <fullName evidence="6">FAD dependent oxidoreductase domain-containing protein</fullName>
    </recommendedName>
</protein>
<dbReference type="Gene3D" id="3.50.50.60">
    <property type="entry name" value="FAD/NAD(P)-binding domain"/>
    <property type="match status" value="1"/>
</dbReference>
<evidence type="ECO:0000256" key="2">
    <source>
        <dbReference type="ARBA" id="ARBA00022630"/>
    </source>
</evidence>
<dbReference type="OrthoDB" id="9801699at2"/>